<reference evidence="4" key="1">
    <citation type="submission" date="2016-08" db="EMBL/GenBank/DDBJ databases">
        <title>Complete genome sequence of the organohalide-respiring Epsilonproteobacterium Sulfurospirillum halorespirans.</title>
        <authorList>
            <person name="Goris T."/>
            <person name="Zimmermann J."/>
            <person name="Schenz B."/>
            <person name="Lemos M."/>
            <person name="Hackermueller J."/>
            <person name="Diekert G."/>
        </authorList>
    </citation>
    <scope>NUCLEOTIDE SEQUENCE [LARGE SCALE GENOMIC DNA]</scope>
    <source>
        <strain>DSM 13726</strain>
        <strain evidence="4">PCE-M2</strain>
    </source>
</reference>
<gene>
    <name evidence="3" type="ORF">SHALO_2800</name>
</gene>
<proteinExistence type="predicted"/>
<keyword evidence="4" id="KW-1185">Reference proteome</keyword>
<name>A0A1D7TNJ4_9BACT</name>
<dbReference type="EMBL" id="CP017111">
    <property type="protein sequence ID" value="AOO66553.1"/>
    <property type="molecule type" value="Genomic_DNA"/>
</dbReference>
<dbReference type="InterPro" id="IPR050900">
    <property type="entry name" value="Transposase_IS3/IS150/IS904"/>
</dbReference>
<dbReference type="InterPro" id="IPR009057">
    <property type="entry name" value="Homeodomain-like_sf"/>
</dbReference>
<dbReference type="PANTHER" id="PTHR46889">
    <property type="entry name" value="TRANSPOSASE INSF FOR INSERTION SEQUENCE IS3B-RELATED"/>
    <property type="match status" value="1"/>
</dbReference>
<dbReference type="InterPro" id="IPR036388">
    <property type="entry name" value="WH-like_DNA-bd_sf"/>
</dbReference>
<dbReference type="InterPro" id="IPR002514">
    <property type="entry name" value="Transposase_8"/>
</dbReference>
<dbReference type="Pfam" id="PF13276">
    <property type="entry name" value="HTH_21"/>
    <property type="match status" value="1"/>
</dbReference>
<dbReference type="SUPFAM" id="SSF46689">
    <property type="entry name" value="Homeodomain-like"/>
    <property type="match status" value="1"/>
</dbReference>
<dbReference type="GO" id="GO:0003677">
    <property type="term" value="F:DNA binding"/>
    <property type="evidence" value="ECO:0007669"/>
    <property type="project" value="InterPro"/>
</dbReference>
<evidence type="ECO:0000259" key="2">
    <source>
        <dbReference type="Pfam" id="PF13276"/>
    </source>
</evidence>
<dbReference type="KEGG" id="shal:SHALO_2800"/>
<dbReference type="Proteomes" id="UP000094609">
    <property type="component" value="Chromosome"/>
</dbReference>
<dbReference type="Pfam" id="PF01527">
    <property type="entry name" value="HTH_Tnp_1"/>
    <property type="match status" value="1"/>
</dbReference>
<dbReference type="GO" id="GO:0004803">
    <property type="term" value="F:transposase activity"/>
    <property type="evidence" value="ECO:0007669"/>
    <property type="project" value="InterPro"/>
</dbReference>
<dbReference type="Gene3D" id="1.10.10.10">
    <property type="entry name" value="Winged helix-like DNA-binding domain superfamily/Winged helix DNA-binding domain"/>
    <property type="match status" value="1"/>
</dbReference>
<dbReference type="RefSeq" id="WP_069479075.1">
    <property type="nucleotide sequence ID" value="NZ_CP017111.1"/>
</dbReference>
<dbReference type="InterPro" id="IPR025948">
    <property type="entry name" value="HTH-like_dom"/>
</dbReference>
<evidence type="ECO:0000313" key="3">
    <source>
        <dbReference type="EMBL" id="AOO66553.1"/>
    </source>
</evidence>
<sequence>MSRKRSSFTTEFKTQVVLEALKGELTIPQLATKYAITSKNILNWKQLFLDNATLAFEATDSTKSSKAELAKLKKENEKLNAKLTNVASQRDAAITKLQGLDVAVKKKLIDTHYSKLSIARQCEIINLNRTSLYYAPKQTDDKDAKIINRIQEIHTTISSAYGYRMMHQQLIKEGYRIGVNKVHKLMKMMKLHAKQKQDDQNKIHPYLLHDLSLAKPTKL</sequence>
<feature type="coiled-coil region" evidence="1">
    <location>
        <begin position="62"/>
        <end position="89"/>
    </location>
</feature>
<organism evidence="3 4">
    <name type="scientific">Sulfurospirillum halorespirans DSM 13726</name>
    <dbReference type="NCBI Taxonomy" id="1193502"/>
    <lineage>
        <taxon>Bacteria</taxon>
        <taxon>Pseudomonadati</taxon>
        <taxon>Campylobacterota</taxon>
        <taxon>Epsilonproteobacteria</taxon>
        <taxon>Campylobacterales</taxon>
        <taxon>Sulfurospirillaceae</taxon>
        <taxon>Sulfurospirillum</taxon>
    </lineage>
</organism>
<evidence type="ECO:0000313" key="4">
    <source>
        <dbReference type="Proteomes" id="UP000094609"/>
    </source>
</evidence>
<dbReference type="PATRIC" id="fig|1193502.14.peg.2832"/>
<dbReference type="STRING" id="1193502.SHALO_2800"/>
<keyword evidence="1" id="KW-0175">Coiled coil</keyword>
<accession>A0A1D7TNJ4</accession>
<dbReference type="AlphaFoldDB" id="A0A1D7TNJ4"/>
<protein>
    <submittedName>
        <fullName evidence="3">Transposase</fullName>
    </submittedName>
</protein>
<evidence type="ECO:0000256" key="1">
    <source>
        <dbReference type="SAM" id="Coils"/>
    </source>
</evidence>
<feature type="domain" description="HTH-like" evidence="2">
    <location>
        <begin position="143"/>
        <end position="196"/>
    </location>
</feature>
<dbReference type="GO" id="GO:0006313">
    <property type="term" value="P:DNA transposition"/>
    <property type="evidence" value="ECO:0007669"/>
    <property type="project" value="InterPro"/>
</dbReference>